<sequence length="532" mass="56845">MRQIRQGTPDRSLRLPPAQTNGATNGVQTPPQPNGDVEMTPVPAPAPQNGRHPHPYRGGFRGGGSGGRGVFSDVASFRPERRDDKTLVVEKIPENKLSLASVNEWFTKFGTVTNVAVDAANAKALVSFSNHDEAHAAWKSEDAVFGNRFVKVFWHRPLEGHGQKGARMLAASASLVANISSAKEAASTSQSSTQLPNSATPSTSSHPKAPSAAASALAAKHQLLEQQIAEQKSLMAKLSSASPQEKKEIMARLRKLNEEMKPPSASSTTPQTRQPPSSTPATSSAPPSSDTVKKELLDKELDFHIAVKSEDTEESTEDLQAKLAKLKAEAASLGLNDAPETTPYGGSGHSYRPYRGRARGGRGYYRGAMRGGPPRSNMSLDNRPKKLLVQGTGEGALQAVREWYETTGQVESAQTLDGGDVLVSFKTRLAAEQGLAKGTNIPTVGPTRVQWFTGQQPPPVKQESTSPAPDFSHLVKMEASSVDPSLHPVPSSSSGDFMQPTASSEETHKMYDDEEEGHGWGGDDGEDGFGML</sequence>
<feature type="region of interest" description="Disordered" evidence="4">
    <location>
        <begin position="186"/>
        <end position="218"/>
    </location>
</feature>
<organism evidence="6 7">
    <name type="scientific">Meripilus lineatus</name>
    <dbReference type="NCBI Taxonomy" id="2056292"/>
    <lineage>
        <taxon>Eukaryota</taxon>
        <taxon>Fungi</taxon>
        <taxon>Dikarya</taxon>
        <taxon>Basidiomycota</taxon>
        <taxon>Agaricomycotina</taxon>
        <taxon>Agaricomycetes</taxon>
        <taxon>Polyporales</taxon>
        <taxon>Meripilaceae</taxon>
        <taxon>Meripilus</taxon>
    </lineage>
</organism>
<name>A0AAD5V125_9APHY</name>
<evidence type="ECO:0000256" key="1">
    <source>
        <dbReference type="ARBA" id="ARBA00022884"/>
    </source>
</evidence>
<comment type="caution">
    <text evidence="6">The sequence shown here is derived from an EMBL/GenBank/DDBJ whole genome shotgun (WGS) entry which is preliminary data.</text>
</comment>
<feature type="coiled-coil region" evidence="3">
    <location>
        <begin position="309"/>
        <end position="336"/>
    </location>
</feature>
<feature type="compositionally biased region" description="Polar residues" evidence="4">
    <location>
        <begin position="18"/>
        <end position="29"/>
    </location>
</feature>
<feature type="compositionally biased region" description="Acidic residues" evidence="4">
    <location>
        <begin position="523"/>
        <end position="532"/>
    </location>
</feature>
<keyword evidence="1 2" id="KW-0694">RNA-binding</keyword>
<dbReference type="GO" id="GO:0005634">
    <property type="term" value="C:nucleus"/>
    <property type="evidence" value="ECO:0007669"/>
    <property type="project" value="TreeGrafter"/>
</dbReference>
<evidence type="ECO:0000256" key="4">
    <source>
        <dbReference type="SAM" id="MobiDB-lite"/>
    </source>
</evidence>
<dbReference type="InterPro" id="IPR035979">
    <property type="entry name" value="RBD_domain_sf"/>
</dbReference>
<feature type="region of interest" description="Disordered" evidence="4">
    <location>
        <begin position="479"/>
        <end position="532"/>
    </location>
</feature>
<dbReference type="CDD" id="cd12257">
    <property type="entry name" value="RRM1_RBM26_like"/>
    <property type="match status" value="1"/>
</dbReference>
<evidence type="ECO:0000313" key="6">
    <source>
        <dbReference type="EMBL" id="KAJ3483413.1"/>
    </source>
</evidence>
<dbReference type="PANTHER" id="PTHR14398">
    <property type="entry name" value="RNA RECOGNITION RRM/RNP DOMAIN"/>
    <property type="match status" value="1"/>
</dbReference>
<evidence type="ECO:0000256" key="2">
    <source>
        <dbReference type="PROSITE-ProRule" id="PRU00176"/>
    </source>
</evidence>
<accession>A0AAD5V125</accession>
<proteinExistence type="predicted"/>
<protein>
    <recommendedName>
        <fullName evidence="5">RRM domain-containing protein</fullName>
    </recommendedName>
</protein>
<feature type="compositionally biased region" description="Low complexity" evidence="4">
    <location>
        <begin position="198"/>
        <end position="218"/>
    </location>
</feature>
<evidence type="ECO:0000313" key="7">
    <source>
        <dbReference type="Proteomes" id="UP001212997"/>
    </source>
</evidence>
<dbReference type="InterPro" id="IPR000504">
    <property type="entry name" value="RRM_dom"/>
</dbReference>
<dbReference type="SUPFAM" id="SSF54928">
    <property type="entry name" value="RNA-binding domain, RBD"/>
    <property type="match status" value="1"/>
</dbReference>
<dbReference type="AlphaFoldDB" id="A0AAD5V125"/>
<keyword evidence="7" id="KW-1185">Reference proteome</keyword>
<dbReference type="Proteomes" id="UP001212997">
    <property type="component" value="Unassembled WGS sequence"/>
</dbReference>
<dbReference type="InterPro" id="IPR012677">
    <property type="entry name" value="Nucleotide-bd_a/b_plait_sf"/>
</dbReference>
<feature type="compositionally biased region" description="Polar residues" evidence="4">
    <location>
        <begin position="186"/>
        <end position="197"/>
    </location>
</feature>
<dbReference type="PANTHER" id="PTHR14398:SF0">
    <property type="entry name" value="ZINC FINGER PROTEIN SWM"/>
    <property type="match status" value="1"/>
</dbReference>
<feature type="domain" description="RRM" evidence="5">
    <location>
        <begin position="85"/>
        <end position="157"/>
    </location>
</feature>
<keyword evidence="3" id="KW-0175">Coiled coil</keyword>
<dbReference type="EMBL" id="JANAWD010000229">
    <property type="protein sequence ID" value="KAJ3483413.1"/>
    <property type="molecule type" value="Genomic_DNA"/>
</dbReference>
<dbReference type="Gene3D" id="3.30.70.330">
    <property type="match status" value="1"/>
</dbReference>
<evidence type="ECO:0000256" key="3">
    <source>
        <dbReference type="SAM" id="Coils"/>
    </source>
</evidence>
<feature type="compositionally biased region" description="Low complexity" evidence="4">
    <location>
        <begin position="262"/>
        <end position="289"/>
    </location>
</feature>
<dbReference type="InterPro" id="IPR045137">
    <property type="entry name" value="RBM26/27"/>
</dbReference>
<feature type="compositionally biased region" description="Polar residues" evidence="4">
    <location>
        <begin position="490"/>
        <end position="504"/>
    </location>
</feature>
<dbReference type="PROSITE" id="PS50102">
    <property type="entry name" value="RRM"/>
    <property type="match status" value="1"/>
</dbReference>
<dbReference type="GO" id="GO:0003723">
    <property type="term" value="F:RNA binding"/>
    <property type="evidence" value="ECO:0007669"/>
    <property type="project" value="UniProtKB-UniRule"/>
</dbReference>
<feature type="region of interest" description="Disordered" evidence="4">
    <location>
        <begin position="337"/>
        <end position="358"/>
    </location>
</feature>
<gene>
    <name evidence="6" type="ORF">NLI96_g6338</name>
</gene>
<feature type="region of interest" description="Disordered" evidence="4">
    <location>
        <begin position="258"/>
        <end position="291"/>
    </location>
</feature>
<feature type="region of interest" description="Disordered" evidence="4">
    <location>
        <begin position="1"/>
        <end position="68"/>
    </location>
</feature>
<feature type="compositionally biased region" description="Gly residues" evidence="4">
    <location>
        <begin position="59"/>
        <end position="68"/>
    </location>
</feature>
<reference evidence="6" key="1">
    <citation type="submission" date="2022-07" db="EMBL/GenBank/DDBJ databases">
        <title>Genome Sequence of Physisporinus lineatus.</title>
        <authorList>
            <person name="Buettner E."/>
        </authorList>
    </citation>
    <scope>NUCLEOTIDE SEQUENCE</scope>
    <source>
        <strain evidence="6">VT162</strain>
    </source>
</reference>
<evidence type="ECO:0000259" key="5">
    <source>
        <dbReference type="PROSITE" id="PS50102"/>
    </source>
</evidence>